<dbReference type="HOGENOM" id="CLU_3347443_0_0_6"/>
<reference evidence="1 2" key="2">
    <citation type="submission" date="2014-05" db="EMBL/GenBank/DDBJ databases">
        <title>Genome sequence of the 3-chlorobenzoate degrading bacterium Pseudomonas knackmussii B13 shows multiple evidence for horizontal gene transfer.</title>
        <authorList>
            <person name="Miyazaki R."/>
            <person name="Bertelli C."/>
            <person name="Falquet L."/>
            <person name="Robinson-Rechavi M."/>
            <person name="Gharib W."/>
            <person name="Roy S."/>
            <person name="Van der Meer J.R."/>
        </authorList>
    </citation>
    <scope>NUCLEOTIDE SEQUENCE [LARGE SCALE GENOMIC DNA]</scope>
    <source>
        <strain evidence="1 2">B13</strain>
    </source>
</reference>
<gene>
    <name evidence="1" type="ORF">PKB_2601</name>
</gene>
<name>A0A024HHK8_PSEKB</name>
<organism evidence="1 2">
    <name type="scientific">Pseudomonas knackmussii (strain DSM 6978 / CCUG 54928 / LMG 23759 / B13)</name>
    <dbReference type="NCBI Taxonomy" id="1301098"/>
    <lineage>
        <taxon>Bacteria</taxon>
        <taxon>Pseudomonadati</taxon>
        <taxon>Pseudomonadota</taxon>
        <taxon>Gammaproteobacteria</taxon>
        <taxon>Pseudomonadales</taxon>
        <taxon>Pseudomonadaceae</taxon>
        <taxon>Pseudomonas</taxon>
    </lineage>
</organism>
<protein>
    <submittedName>
        <fullName evidence="1">Uncharacterized protein</fullName>
    </submittedName>
</protein>
<dbReference type="Proteomes" id="UP000025241">
    <property type="component" value="Chromosome I"/>
</dbReference>
<proteinExistence type="predicted"/>
<reference evidence="1 2" key="1">
    <citation type="submission" date="2013-03" db="EMBL/GenBank/DDBJ databases">
        <authorList>
            <person name="Linke B."/>
        </authorList>
    </citation>
    <scope>NUCLEOTIDE SEQUENCE [LARGE SCALE GENOMIC DNA]</scope>
    <source>
        <strain evidence="1 2">B13</strain>
    </source>
</reference>
<dbReference type="EMBL" id="HG322950">
    <property type="protein sequence ID" value="CDF83948.1"/>
    <property type="molecule type" value="Genomic_DNA"/>
</dbReference>
<dbReference type="KEGG" id="pkc:PKB_2601"/>
<accession>A0A024HHK8</accession>
<evidence type="ECO:0000313" key="2">
    <source>
        <dbReference type="Proteomes" id="UP000025241"/>
    </source>
</evidence>
<dbReference type="AlphaFoldDB" id="A0A024HHK8"/>
<keyword evidence="2" id="KW-1185">Reference proteome</keyword>
<evidence type="ECO:0000313" key="1">
    <source>
        <dbReference type="EMBL" id="CDF83948.1"/>
    </source>
</evidence>
<sequence length="37" mass="3968">MPIRLEAEALHTAAGMLPRASEVKAMDDCTVAGRAQR</sequence>